<dbReference type="PANTHER" id="PTHR33434">
    <property type="entry name" value="DEGV DOMAIN-CONTAINING PROTEIN DR_1986-RELATED"/>
    <property type="match status" value="1"/>
</dbReference>
<comment type="caution">
    <text evidence="2">The sequence shown here is derived from an EMBL/GenBank/DDBJ whole genome shotgun (WGS) entry which is preliminary data.</text>
</comment>
<dbReference type="Gene3D" id="3.40.50.10170">
    <property type="match status" value="1"/>
</dbReference>
<organism evidence="2 3">
    <name type="scientific">Clostridium tanneri</name>
    <dbReference type="NCBI Taxonomy" id="3037988"/>
    <lineage>
        <taxon>Bacteria</taxon>
        <taxon>Bacillati</taxon>
        <taxon>Bacillota</taxon>
        <taxon>Clostridia</taxon>
        <taxon>Eubacteriales</taxon>
        <taxon>Clostridiaceae</taxon>
        <taxon>Clostridium</taxon>
    </lineage>
</organism>
<evidence type="ECO:0000256" key="1">
    <source>
        <dbReference type="ARBA" id="ARBA00023121"/>
    </source>
</evidence>
<name>A0ABU4JUC5_9CLOT</name>
<proteinExistence type="predicted"/>
<sequence>MHKIAVVVDSTAVIDKEIIEKNSNLYSIPLRVIVDGKDLRDGLDITPSEFCRKMEESLDLPTTSQPSAGEVFKLLDELVKKYDHIIYITISSKLSGTFQTGLFARAQISEDKITVFDSLFTATIQKQMALETLELIKEGASIEHIIKNLEYIRSNSRILLVVDDLAHLHRTGRISLSAASFGRMLSIKPILSFEEGEILVSQKVRTMKKVYNNLIEQIKNEKLTNNSKIILAHANGYDYALDLKEMLMDIYPEHEILIEELSPVISVHTGTRSIGLSWINKR</sequence>
<keyword evidence="1" id="KW-0446">Lipid-binding</keyword>
<dbReference type="InterPro" id="IPR043168">
    <property type="entry name" value="DegV_C"/>
</dbReference>
<dbReference type="PANTHER" id="PTHR33434:SF2">
    <property type="entry name" value="FATTY ACID-BINDING PROTEIN TM_1468"/>
    <property type="match status" value="1"/>
</dbReference>
<dbReference type="PROSITE" id="PS51482">
    <property type="entry name" value="DEGV"/>
    <property type="match status" value="1"/>
</dbReference>
<dbReference type="Pfam" id="PF02645">
    <property type="entry name" value="DegV"/>
    <property type="match status" value="1"/>
</dbReference>
<gene>
    <name evidence="2" type="ORF">P8V03_11380</name>
</gene>
<evidence type="ECO:0000313" key="2">
    <source>
        <dbReference type="EMBL" id="MDW8801748.1"/>
    </source>
</evidence>
<dbReference type="EMBL" id="JARUJP010000012">
    <property type="protein sequence ID" value="MDW8801748.1"/>
    <property type="molecule type" value="Genomic_DNA"/>
</dbReference>
<dbReference type="Proteomes" id="UP001281656">
    <property type="component" value="Unassembled WGS sequence"/>
</dbReference>
<dbReference type="SUPFAM" id="SSF82549">
    <property type="entry name" value="DAK1/DegV-like"/>
    <property type="match status" value="1"/>
</dbReference>
<protein>
    <submittedName>
        <fullName evidence="2">DegV family protein</fullName>
    </submittedName>
</protein>
<evidence type="ECO:0000313" key="3">
    <source>
        <dbReference type="Proteomes" id="UP001281656"/>
    </source>
</evidence>
<dbReference type="Gene3D" id="3.30.1180.10">
    <property type="match status" value="1"/>
</dbReference>
<keyword evidence="3" id="KW-1185">Reference proteome</keyword>
<accession>A0ABU4JUC5</accession>
<reference evidence="2 3" key="1">
    <citation type="submission" date="2023-04" db="EMBL/GenBank/DDBJ databases">
        <title>Clostridium tannerae sp. nov., isolated from the fecal material of an alpaca.</title>
        <authorList>
            <person name="Miller S."/>
            <person name="Hendry M."/>
            <person name="King J."/>
            <person name="Sankaranarayanan K."/>
            <person name="Lawson P.A."/>
        </authorList>
    </citation>
    <scope>NUCLEOTIDE SEQUENCE [LARGE SCALE GENOMIC DNA]</scope>
    <source>
        <strain evidence="2 3">A1-XYC3</strain>
    </source>
</reference>
<dbReference type="InterPro" id="IPR003797">
    <property type="entry name" value="DegV"/>
</dbReference>
<dbReference type="RefSeq" id="WP_318798202.1">
    <property type="nucleotide sequence ID" value="NZ_JARUJP010000012.1"/>
</dbReference>
<dbReference type="NCBIfam" id="TIGR00762">
    <property type="entry name" value="DegV"/>
    <property type="match status" value="1"/>
</dbReference>
<dbReference type="InterPro" id="IPR050270">
    <property type="entry name" value="DegV_domain_contain"/>
</dbReference>